<evidence type="ECO:0000313" key="4">
    <source>
        <dbReference type="Proteomes" id="UP000434957"/>
    </source>
</evidence>
<dbReference type="AlphaFoldDB" id="A0A6A4FU97"/>
<proteinExistence type="predicted"/>
<keyword evidence="4" id="KW-1185">Reference proteome</keyword>
<evidence type="ECO:0000313" key="3">
    <source>
        <dbReference type="Proteomes" id="UP000429607"/>
    </source>
</evidence>
<gene>
    <name evidence="1" type="ORF">PR001_g4830</name>
    <name evidence="2" type="ORF">PR003_g4756</name>
</gene>
<protein>
    <submittedName>
        <fullName evidence="2">Uncharacterized protein</fullName>
    </submittedName>
</protein>
<evidence type="ECO:0000313" key="1">
    <source>
        <dbReference type="EMBL" id="KAE9045767.1"/>
    </source>
</evidence>
<comment type="caution">
    <text evidence="2">The sequence shown here is derived from an EMBL/GenBank/DDBJ whole genome shotgun (WGS) entry which is preliminary data.</text>
</comment>
<sequence>MDECGSAKDRRIRDLERQLQAKDSTRNSFVYSNQEQLRVKDQQLKEKKEVANAEKATIREG</sequence>
<dbReference type="EMBL" id="QXFT01000184">
    <property type="protein sequence ID" value="KAE9351717.1"/>
    <property type="molecule type" value="Genomic_DNA"/>
</dbReference>
<accession>A0A6A4FU97</accession>
<reference evidence="2 4" key="1">
    <citation type="submission" date="2018-08" db="EMBL/GenBank/DDBJ databases">
        <title>Genomic investigation of the strawberry pathogen Phytophthora fragariae indicates pathogenicity is determined by transcriptional variation in three key races.</title>
        <authorList>
            <person name="Adams T.M."/>
            <person name="Armitage A.D."/>
            <person name="Sobczyk M.K."/>
            <person name="Bates H.J."/>
            <person name="Dunwell J.M."/>
            <person name="Nellist C.F."/>
            <person name="Harrison R.J."/>
        </authorList>
    </citation>
    <scope>NUCLEOTIDE SEQUENCE [LARGE SCALE GENOMIC DNA]</scope>
    <source>
        <strain evidence="1 3">SCRP249</strain>
        <strain evidence="2 4">SCRP333</strain>
    </source>
</reference>
<organism evidence="2 4">
    <name type="scientific">Phytophthora rubi</name>
    <dbReference type="NCBI Taxonomy" id="129364"/>
    <lineage>
        <taxon>Eukaryota</taxon>
        <taxon>Sar</taxon>
        <taxon>Stramenopiles</taxon>
        <taxon>Oomycota</taxon>
        <taxon>Peronosporomycetes</taxon>
        <taxon>Peronosporales</taxon>
        <taxon>Peronosporaceae</taxon>
        <taxon>Phytophthora</taxon>
    </lineage>
</organism>
<name>A0A6A4FU97_9STRA</name>
<dbReference type="Proteomes" id="UP000434957">
    <property type="component" value="Unassembled WGS sequence"/>
</dbReference>
<dbReference type="Proteomes" id="UP000429607">
    <property type="component" value="Unassembled WGS sequence"/>
</dbReference>
<dbReference type="EMBL" id="QXFV01000205">
    <property type="protein sequence ID" value="KAE9045767.1"/>
    <property type="molecule type" value="Genomic_DNA"/>
</dbReference>
<evidence type="ECO:0000313" key="2">
    <source>
        <dbReference type="EMBL" id="KAE9351717.1"/>
    </source>
</evidence>